<keyword evidence="9 12" id="KW-0472">Membrane</keyword>
<gene>
    <name evidence="14" type="ORF">B0A49_01577</name>
</gene>
<dbReference type="Proteomes" id="UP000308768">
    <property type="component" value="Unassembled WGS sequence"/>
</dbReference>
<evidence type="ECO:0000256" key="7">
    <source>
        <dbReference type="ARBA" id="ARBA00023034"/>
    </source>
</evidence>
<evidence type="ECO:0000256" key="5">
    <source>
        <dbReference type="ARBA" id="ARBA00022927"/>
    </source>
</evidence>
<dbReference type="EMBL" id="NAJN01000081">
    <property type="protein sequence ID" value="TKA79869.1"/>
    <property type="molecule type" value="Genomic_DNA"/>
</dbReference>
<keyword evidence="3" id="KW-0813">Transport</keyword>
<dbReference type="Gene3D" id="1.20.58.90">
    <property type="match status" value="1"/>
</dbReference>
<feature type="transmembrane region" description="Helical" evidence="12">
    <location>
        <begin position="399"/>
        <end position="424"/>
    </location>
</feature>
<dbReference type="Gene3D" id="1.20.5.110">
    <property type="match status" value="1"/>
</dbReference>
<dbReference type="AlphaFoldDB" id="A0A4V6WL98"/>
<keyword evidence="4 12" id="KW-0812">Transmembrane</keyword>
<evidence type="ECO:0000256" key="2">
    <source>
        <dbReference type="ARBA" id="ARBA00009063"/>
    </source>
</evidence>
<dbReference type="GO" id="GO:0000139">
    <property type="term" value="C:Golgi membrane"/>
    <property type="evidence" value="ECO:0007669"/>
    <property type="project" value="UniProtKB-SubCell"/>
</dbReference>
<sequence>MMSSKNDEDPFLQVQAEVLSALQATRPLFSSYLRIRSSASSASSPELIEARTELESTLQDLSTDLRDLVDSVKAVEHDPYKYGLEIDEVERRRRLVEEVGGEVEDMREELLKTVHDAQSKGKEKMGANGDALPHPSEFDDEEEGGDDYAAFEQERQMELVHEQDEALDGVFQTVGNLKQQAGDMGRELEEQAVILEDADNVADRVGGKLQNGIKKVGWVIKKNEVAVVERGVANMGPPALVALAIQITVKMSRKFMGIVRYGKVSISASVMEATSEADVGLEDSVDGQDLPSTWLFKHLSRTALIRKNEEQASHIMTPTATYAETLTVGWPTDTMLTSVITKVNTFGTVVTVVTTRTLNIPFAHLSAGTSLIAFPTGNVTVVHTFVEPGGSAGLSGGDVAGIAVGVALGVPLLGSACYIAYTWVMWWCERREAKKTALLMGESEKEGSVAESENEHGPEVVLVEKV</sequence>
<feature type="domain" description="T-SNARE coiled-coil homology" evidence="13">
    <location>
        <begin position="157"/>
        <end position="219"/>
    </location>
</feature>
<comment type="caution">
    <text evidence="14">The sequence shown here is derived from an EMBL/GenBank/DDBJ whole genome shotgun (WGS) entry which is preliminary data.</text>
</comment>
<feature type="region of interest" description="Disordered" evidence="11">
    <location>
        <begin position="118"/>
        <end position="144"/>
    </location>
</feature>
<comment type="subcellular location">
    <subcellularLocation>
        <location evidence="1">Golgi apparatus membrane</location>
        <topology evidence="1">Single-pass type IV membrane protein</topology>
    </subcellularLocation>
</comment>
<dbReference type="GO" id="GO:0048193">
    <property type="term" value="P:Golgi vesicle transport"/>
    <property type="evidence" value="ECO:0007669"/>
    <property type="project" value="InterPro"/>
</dbReference>
<evidence type="ECO:0000256" key="10">
    <source>
        <dbReference type="ARBA" id="ARBA00073343"/>
    </source>
</evidence>
<dbReference type="PROSITE" id="PS50192">
    <property type="entry name" value="T_SNARE"/>
    <property type="match status" value="1"/>
</dbReference>
<evidence type="ECO:0000256" key="9">
    <source>
        <dbReference type="ARBA" id="ARBA00023136"/>
    </source>
</evidence>
<name>A0A4V6WL98_9PEZI</name>
<dbReference type="Pfam" id="PF09177">
    <property type="entry name" value="STX6_10_61_N"/>
    <property type="match status" value="1"/>
</dbReference>
<evidence type="ECO:0000256" key="11">
    <source>
        <dbReference type="SAM" id="MobiDB-lite"/>
    </source>
</evidence>
<evidence type="ECO:0000313" key="14">
    <source>
        <dbReference type="EMBL" id="TKA79869.1"/>
    </source>
</evidence>
<dbReference type="SUPFAM" id="SSF47661">
    <property type="entry name" value="t-snare proteins"/>
    <property type="match status" value="1"/>
</dbReference>
<dbReference type="GO" id="GO:0015031">
    <property type="term" value="P:protein transport"/>
    <property type="evidence" value="ECO:0007669"/>
    <property type="project" value="UniProtKB-KW"/>
</dbReference>
<proteinExistence type="inferred from homology"/>
<keyword evidence="8" id="KW-0175">Coiled coil</keyword>
<accession>A0A4V6WL98</accession>
<dbReference type="InterPro" id="IPR010989">
    <property type="entry name" value="SNARE"/>
</dbReference>
<keyword evidence="15" id="KW-1185">Reference proteome</keyword>
<dbReference type="CDD" id="cd15851">
    <property type="entry name" value="SNARE_Syntaxin6"/>
    <property type="match status" value="1"/>
</dbReference>
<evidence type="ECO:0000259" key="13">
    <source>
        <dbReference type="PROSITE" id="PS50192"/>
    </source>
</evidence>
<evidence type="ECO:0000256" key="3">
    <source>
        <dbReference type="ARBA" id="ARBA00022448"/>
    </source>
</evidence>
<dbReference type="FunFam" id="1.20.5.110:FF:000006">
    <property type="entry name" value="Syntaxin 6"/>
    <property type="match status" value="1"/>
</dbReference>
<reference evidence="14 15" key="1">
    <citation type="submission" date="2017-03" db="EMBL/GenBank/DDBJ databases">
        <title>Genomes of endolithic fungi from Antarctica.</title>
        <authorList>
            <person name="Coleine C."/>
            <person name="Masonjones S."/>
            <person name="Stajich J.E."/>
        </authorList>
    </citation>
    <scope>NUCLEOTIDE SEQUENCE [LARGE SCALE GENOMIC DNA]</scope>
    <source>
        <strain evidence="14 15">CCFEE 5187</strain>
    </source>
</reference>
<keyword evidence="6 12" id="KW-1133">Transmembrane helix</keyword>
<evidence type="ECO:0000256" key="1">
    <source>
        <dbReference type="ARBA" id="ARBA00004409"/>
    </source>
</evidence>
<keyword evidence="5" id="KW-0653">Protein transport</keyword>
<protein>
    <recommendedName>
        <fullName evidence="10">t-SNARE affecting a late Golgi compartment protein 1</fullName>
    </recommendedName>
</protein>
<dbReference type="InterPro" id="IPR015260">
    <property type="entry name" value="Syntaxin-6/10/61_N"/>
</dbReference>
<evidence type="ECO:0000256" key="8">
    <source>
        <dbReference type="ARBA" id="ARBA00023054"/>
    </source>
</evidence>
<evidence type="ECO:0000313" key="15">
    <source>
        <dbReference type="Proteomes" id="UP000308768"/>
    </source>
</evidence>
<keyword evidence="7" id="KW-0333">Golgi apparatus</keyword>
<dbReference type="SMART" id="SM00397">
    <property type="entry name" value="t_SNARE"/>
    <property type="match status" value="1"/>
</dbReference>
<dbReference type="InterPro" id="IPR048036">
    <property type="entry name" value="Tlg1p-like_N"/>
</dbReference>
<organism evidence="14 15">
    <name type="scientific">Cryomyces minteri</name>
    <dbReference type="NCBI Taxonomy" id="331657"/>
    <lineage>
        <taxon>Eukaryota</taxon>
        <taxon>Fungi</taxon>
        <taxon>Dikarya</taxon>
        <taxon>Ascomycota</taxon>
        <taxon>Pezizomycotina</taxon>
        <taxon>Dothideomycetes</taxon>
        <taxon>Dothideomycetes incertae sedis</taxon>
        <taxon>Cryomyces</taxon>
    </lineage>
</organism>
<evidence type="ECO:0000256" key="12">
    <source>
        <dbReference type="SAM" id="Phobius"/>
    </source>
</evidence>
<evidence type="ECO:0000256" key="4">
    <source>
        <dbReference type="ARBA" id="ARBA00022692"/>
    </source>
</evidence>
<comment type="similarity">
    <text evidence="2">Belongs to the syntaxin family.</text>
</comment>
<dbReference type="STRING" id="331657.A0A4V6WL98"/>
<dbReference type="SUPFAM" id="SSF58038">
    <property type="entry name" value="SNARE fusion complex"/>
    <property type="match status" value="1"/>
</dbReference>
<dbReference type="OrthoDB" id="546861at2759"/>
<dbReference type="CDD" id="cd21444">
    <property type="entry name" value="SNARE_NTD_Tlg1p-like"/>
    <property type="match status" value="1"/>
</dbReference>
<dbReference type="InterPro" id="IPR000727">
    <property type="entry name" value="T_SNARE_dom"/>
</dbReference>
<evidence type="ECO:0000256" key="6">
    <source>
        <dbReference type="ARBA" id="ARBA00022989"/>
    </source>
</evidence>
<dbReference type="FunFam" id="1.20.58.90:FF:000012">
    <property type="entry name" value="SNARE domain protein"/>
    <property type="match status" value="1"/>
</dbReference>